<evidence type="ECO:0000259" key="2">
    <source>
        <dbReference type="Pfam" id="PF16653"/>
    </source>
</evidence>
<name>A0A7W2ENI9_9BURK</name>
<protein>
    <submittedName>
        <fullName evidence="3">Saccharopine dehydrogenase NADP-binding domain-containing protein</fullName>
    </submittedName>
</protein>
<evidence type="ECO:0000313" key="3">
    <source>
        <dbReference type="EMBL" id="MBA5635761.1"/>
    </source>
</evidence>
<keyword evidence="4" id="KW-1185">Reference proteome</keyword>
<dbReference type="RefSeq" id="WP_182159438.1">
    <property type="nucleotide sequence ID" value="NZ_JACEZT010000001.1"/>
</dbReference>
<organism evidence="3 4">
    <name type="scientific">Rugamonas brunnea</name>
    <dbReference type="NCBI Taxonomy" id="2758569"/>
    <lineage>
        <taxon>Bacteria</taxon>
        <taxon>Pseudomonadati</taxon>
        <taxon>Pseudomonadota</taxon>
        <taxon>Betaproteobacteria</taxon>
        <taxon>Burkholderiales</taxon>
        <taxon>Oxalobacteraceae</taxon>
        <taxon>Telluria group</taxon>
        <taxon>Rugamonas</taxon>
    </lineage>
</organism>
<dbReference type="Pfam" id="PF16653">
    <property type="entry name" value="Sacchrp_dh_C"/>
    <property type="match status" value="1"/>
</dbReference>
<dbReference type="EMBL" id="JACEZT010000001">
    <property type="protein sequence ID" value="MBA5635761.1"/>
    <property type="molecule type" value="Genomic_DNA"/>
</dbReference>
<dbReference type="Pfam" id="PF03435">
    <property type="entry name" value="Sacchrp_dh_NADP"/>
    <property type="match status" value="1"/>
</dbReference>
<dbReference type="Proteomes" id="UP000534388">
    <property type="component" value="Unassembled WGS sequence"/>
</dbReference>
<comment type="caution">
    <text evidence="3">The sequence shown here is derived from an EMBL/GenBank/DDBJ whole genome shotgun (WGS) entry which is preliminary data.</text>
</comment>
<dbReference type="InterPro" id="IPR032095">
    <property type="entry name" value="Sacchrp_dh-like_C"/>
</dbReference>
<reference evidence="3 4" key="1">
    <citation type="submission" date="2020-07" db="EMBL/GenBank/DDBJ databases">
        <title>Novel species isolated from subtropical streams in China.</title>
        <authorList>
            <person name="Lu H."/>
        </authorList>
    </citation>
    <scope>NUCLEOTIDE SEQUENCE [LARGE SCALE GENOMIC DNA]</scope>
    <source>
        <strain evidence="3 4">LX20W</strain>
    </source>
</reference>
<sequence length="401" mass="44008">MTKKVIISILGGAGMMGQGIIRDLLSDRTIIEIAELRMFDSDRKRMAALRAELDDARLTAHDLDVSDPRALARALAGSDVCINSVPTLAGHQMAIFEAALGAGVDYVDLGGLGTYTVKQLQWQERFRQAGVVAVLGVGADPGMSNVICRAVADELDEVDSINLYWAATLTGPENPVLVPPYSVSTVLAEYAHPCLQFLDGRHVECAPQTGVETIDLPEPWGRCEFMYSIHSEQLTVPLADGIREKGIKEFTWKLHLPHREHEAWVGLVKAGFGDYDRTVEVNGVAVRPLDVLNAVIQRNIAENQDRIPSQQSHEIHFAIGRGRVGGKPATARCQVIVRPNAMYAGYVDAATSMNASIAVQLMLSEPRRPGVYAPEAYFNATSYFREAEKRHFDITMTRQIA</sequence>
<dbReference type="InterPro" id="IPR005097">
    <property type="entry name" value="Sacchrp_dh_NADP-bd"/>
</dbReference>
<dbReference type="AlphaFoldDB" id="A0A7W2ENI9"/>
<evidence type="ECO:0000313" key="4">
    <source>
        <dbReference type="Proteomes" id="UP000534388"/>
    </source>
</evidence>
<dbReference type="SUPFAM" id="SSF51735">
    <property type="entry name" value="NAD(P)-binding Rossmann-fold domains"/>
    <property type="match status" value="1"/>
</dbReference>
<dbReference type="Gene3D" id="3.40.50.720">
    <property type="entry name" value="NAD(P)-binding Rossmann-like Domain"/>
    <property type="match status" value="1"/>
</dbReference>
<gene>
    <name evidence="3" type="ORF">H3H37_01665</name>
</gene>
<proteinExistence type="predicted"/>
<dbReference type="InterPro" id="IPR036291">
    <property type="entry name" value="NAD(P)-bd_dom_sf"/>
</dbReference>
<accession>A0A7W2ENI9</accession>
<dbReference type="PANTHER" id="PTHR43796">
    <property type="entry name" value="CARBOXYNORSPERMIDINE SYNTHASE"/>
    <property type="match status" value="1"/>
</dbReference>
<evidence type="ECO:0000259" key="1">
    <source>
        <dbReference type="Pfam" id="PF03435"/>
    </source>
</evidence>
<dbReference type="PANTHER" id="PTHR43796:SF2">
    <property type="entry name" value="CARBOXYNORSPERMIDINE SYNTHASE"/>
    <property type="match status" value="1"/>
</dbReference>
<dbReference type="Gene3D" id="3.30.360.10">
    <property type="entry name" value="Dihydrodipicolinate Reductase, domain 2"/>
    <property type="match status" value="1"/>
</dbReference>
<feature type="domain" description="Saccharopine dehydrogenase NADP binding" evidence="1">
    <location>
        <begin position="9"/>
        <end position="134"/>
    </location>
</feature>
<feature type="domain" description="Saccharopine dehydrogenase-like C-terminal" evidence="2">
    <location>
        <begin position="138"/>
        <end position="383"/>
    </location>
</feature>